<name>A0ABX8WII8_9HYPH</name>
<keyword evidence="2" id="KW-1185">Reference proteome</keyword>
<evidence type="ECO:0000313" key="1">
    <source>
        <dbReference type="EMBL" id="QYO77312.1"/>
    </source>
</evidence>
<sequence length="251" mass="28385">MKADEKTLTLYIKAYSPKTIPMGRLAKYMQAFAAMLGNEHGVHFDQLKPGSTQLVSRIDREEIPKVDEQLERVRRREAGQDALKAWNEIDRLLADDNATGYVYEGESPTAQIIEFPGVKRPKPVKYGPFTQEGSIDGILISVTGADQTIHLQLQNGELKYTGIETDRETARRLGHHLFEPIRLHGSGRWMREEDGIWTLKRFRVATFAILKNHDLAEAVEDLRAAQGSHWAEMDDPIAALDELRDGKDGLH</sequence>
<dbReference type="RefSeq" id="WP_220305769.1">
    <property type="nucleotide sequence ID" value="NZ_CP080590.1"/>
</dbReference>
<dbReference type="Proteomes" id="UP000825799">
    <property type="component" value="Chromosome"/>
</dbReference>
<reference evidence="1 2" key="1">
    <citation type="submission" date="2021-08" db="EMBL/GenBank/DDBJ databases">
        <title>Devosia salina sp. nov., isolated from the South China Sea sediment.</title>
        <authorList>
            <person name="Zhou Z."/>
        </authorList>
    </citation>
    <scope>NUCLEOTIDE SEQUENCE [LARGE SCALE GENOMIC DNA]</scope>
    <source>
        <strain evidence="1 2">SCS-3</strain>
    </source>
</reference>
<dbReference type="EMBL" id="CP080590">
    <property type="protein sequence ID" value="QYO77312.1"/>
    <property type="molecule type" value="Genomic_DNA"/>
</dbReference>
<gene>
    <name evidence="1" type="ORF">K1X15_01635</name>
</gene>
<organism evidence="1 2">
    <name type="scientific">Devosia salina</name>
    <dbReference type="NCBI Taxonomy" id="2860336"/>
    <lineage>
        <taxon>Bacteria</taxon>
        <taxon>Pseudomonadati</taxon>
        <taxon>Pseudomonadota</taxon>
        <taxon>Alphaproteobacteria</taxon>
        <taxon>Hyphomicrobiales</taxon>
        <taxon>Devosiaceae</taxon>
        <taxon>Devosia</taxon>
    </lineage>
</organism>
<evidence type="ECO:0000313" key="2">
    <source>
        <dbReference type="Proteomes" id="UP000825799"/>
    </source>
</evidence>
<accession>A0ABX8WII8</accession>
<proteinExistence type="predicted"/>
<protein>
    <submittedName>
        <fullName evidence="1">Uncharacterized protein</fullName>
    </submittedName>
</protein>